<keyword evidence="2" id="KW-1185">Reference proteome</keyword>
<dbReference type="Proteomes" id="UP000887013">
    <property type="component" value="Unassembled WGS sequence"/>
</dbReference>
<reference evidence="1" key="1">
    <citation type="submission" date="2020-08" db="EMBL/GenBank/DDBJ databases">
        <title>Multicomponent nature underlies the extraordinary mechanical properties of spider dragline silk.</title>
        <authorList>
            <person name="Kono N."/>
            <person name="Nakamura H."/>
            <person name="Mori M."/>
            <person name="Yoshida Y."/>
            <person name="Ohtoshi R."/>
            <person name="Malay A.D."/>
            <person name="Moran D.A.P."/>
            <person name="Tomita M."/>
            <person name="Numata K."/>
            <person name="Arakawa K."/>
        </authorList>
    </citation>
    <scope>NUCLEOTIDE SEQUENCE</scope>
</reference>
<organism evidence="1 2">
    <name type="scientific">Nephila pilipes</name>
    <name type="common">Giant wood spider</name>
    <name type="synonym">Nephila maculata</name>
    <dbReference type="NCBI Taxonomy" id="299642"/>
    <lineage>
        <taxon>Eukaryota</taxon>
        <taxon>Metazoa</taxon>
        <taxon>Ecdysozoa</taxon>
        <taxon>Arthropoda</taxon>
        <taxon>Chelicerata</taxon>
        <taxon>Arachnida</taxon>
        <taxon>Araneae</taxon>
        <taxon>Araneomorphae</taxon>
        <taxon>Entelegynae</taxon>
        <taxon>Araneoidea</taxon>
        <taxon>Nephilidae</taxon>
        <taxon>Nephila</taxon>
    </lineage>
</organism>
<dbReference type="EMBL" id="BMAW01023313">
    <property type="protein sequence ID" value="GFT82173.1"/>
    <property type="molecule type" value="Genomic_DNA"/>
</dbReference>
<dbReference type="AlphaFoldDB" id="A0A8X6PUL6"/>
<protein>
    <submittedName>
        <fullName evidence="1">Uncharacterized protein</fullName>
    </submittedName>
</protein>
<sequence>GSVTLCCFIRPDRAAVRYAQHAAYDVR</sequence>
<accession>A0A8X6PUL6</accession>
<feature type="non-terminal residue" evidence="1">
    <location>
        <position position="1"/>
    </location>
</feature>
<proteinExistence type="predicted"/>
<gene>
    <name evidence="1" type="ORF">NPIL_326121</name>
</gene>
<evidence type="ECO:0000313" key="2">
    <source>
        <dbReference type="Proteomes" id="UP000887013"/>
    </source>
</evidence>
<name>A0A8X6PUL6_NEPPI</name>
<comment type="caution">
    <text evidence="1">The sequence shown here is derived from an EMBL/GenBank/DDBJ whole genome shotgun (WGS) entry which is preliminary data.</text>
</comment>
<evidence type="ECO:0000313" key="1">
    <source>
        <dbReference type="EMBL" id="GFT82173.1"/>
    </source>
</evidence>